<evidence type="ECO:0000313" key="2">
    <source>
        <dbReference type="Proteomes" id="UP001238805"/>
    </source>
</evidence>
<dbReference type="EMBL" id="CP126970">
    <property type="protein sequence ID" value="WIM71441.1"/>
    <property type="molecule type" value="Genomic_DNA"/>
</dbReference>
<evidence type="ECO:0000313" key="1">
    <source>
        <dbReference type="EMBL" id="WIM71441.1"/>
    </source>
</evidence>
<proteinExistence type="predicted"/>
<reference evidence="1 2" key="1">
    <citation type="submission" date="2023-05" db="EMBL/GenBank/DDBJ databases">
        <title>Corynebacterium suedekumii sp. nov. and Corynebacterium breve sp. nov. isolated from raw cow's milk.</title>
        <authorList>
            <person name="Baer M.K."/>
            <person name="Mehl L."/>
            <person name="Hellmuth R."/>
            <person name="Marke G."/>
            <person name="Lipski A."/>
        </authorList>
    </citation>
    <scope>NUCLEOTIDE SEQUENCE [LARGE SCALE GENOMIC DNA]</scope>
    <source>
        <strain evidence="1 2">LM112</strain>
    </source>
</reference>
<dbReference type="Proteomes" id="UP001238805">
    <property type="component" value="Chromosome"/>
</dbReference>
<organism evidence="1 2">
    <name type="scientific">Corynebacterium suedekumii</name>
    <dbReference type="NCBI Taxonomy" id="3049801"/>
    <lineage>
        <taxon>Bacteria</taxon>
        <taxon>Bacillati</taxon>
        <taxon>Actinomycetota</taxon>
        <taxon>Actinomycetes</taxon>
        <taxon>Mycobacteriales</taxon>
        <taxon>Corynebacteriaceae</taxon>
        <taxon>Corynebacterium</taxon>
    </lineage>
</organism>
<name>A0ABY8VP80_9CORY</name>
<protein>
    <submittedName>
        <fullName evidence="1">Uncharacterized protein</fullName>
    </submittedName>
</protein>
<gene>
    <name evidence="1" type="ORF">QP029_06610</name>
</gene>
<keyword evidence="2" id="KW-1185">Reference proteome</keyword>
<accession>A0ABY8VP80</accession>
<dbReference type="RefSeq" id="WP_284876012.1">
    <property type="nucleotide sequence ID" value="NZ_CP126970.1"/>
</dbReference>
<sequence>MRTFDFDPDHARALAGDLLGAALTTPTTPTLHVPDSPALARFSDALHRALTGVDAQTRAVHDRARQLAEDSASAVTAAVDTDRAFAAELGRRA</sequence>